<dbReference type="InterPro" id="IPR039422">
    <property type="entry name" value="MarR/SlyA-like"/>
</dbReference>
<dbReference type="Gene3D" id="1.10.10.10">
    <property type="entry name" value="Winged helix-like DNA-binding domain superfamily/Winged helix DNA-binding domain"/>
    <property type="match status" value="1"/>
</dbReference>
<organism evidence="3 4">
    <name type="scientific">Actinomadura keratinilytica</name>
    <dbReference type="NCBI Taxonomy" id="547461"/>
    <lineage>
        <taxon>Bacteria</taxon>
        <taxon>Bacillati</taxon>
        <taxon>Actinomycetota</taxon>
        <taxon>Actinomycetes</taxon>
        <taxon>Streptosporangiales</taxon>
        <taxon>Thermomonosporaceae</taxon>
        <taxon>Actinomadura</taxon>
    </lineage>
</organism>
<accession>A0ABP7ZDJ9</accession>
<dbReference type="PANTHER" id="PTHR33164:SF57">
    <property type="entry name" value="MARR-FAMILY TRANSCRIPTIONAL REGULATOR"/>
    <property type="match status" value="1"/>
</dbReference>
<evidence type="ECO:0000313" key="4">
    <source>
        <dbReference type="Proteomes" id="UP001500266"/>
    </source>
</evidence>
<dbReference type="CDD" id="cd00090">
    <property type="entry name" value="HTH_ARSR"/>
    <property type="match status" value="1"/>
</dbReference>
<dbReference type="PROSITE" id="PS50995">
    <property type="entry name" value="HTH_MARR_2"/>
    <property type="match status" value="1"/>
</dbReference>
<dbReference type="Proteomes" id="UP001500266">
    <property type="component" value="Unassembled WGS sequence"/>
</dbReference>
<dbReference type="SMART" id="SM00347">
    <property type="entry name" value="HTH_MARR"/>
    <property type="match status" value="1"/>
</dbReference>
<evidence type="ECO:0000259" key="2">
    <source>
        <dbReference type="PROSITE" id="PS50995"/>
    </source>
</evidence>
<reference evidence="4" key="1">
    <citation type="journal article" date="2019" name="Int. J. Syst. Evol. Microbiol.">
        <title>The Global Catalogue of Microorganisms (GCM) 10K type strain sequencing project: providing services to taxonomists for standard genome sequencing and annotation.</title>
        <authorList>
            <consortium name="The Broad Institute Genomics Platform"/>
            <consortium name="The Broad Institute Genome Sequencing Center for Infectious Disease"/>
            <person name="Wu L."/>
            <person name="Ma J."/>
        </authorList>
    </citation>
    <scope>NUCLEOTIDE SEQUENCE [LARGE SCALE GENOMIC DNA]</scope>
    <source>
        <strain evidence="4">JCM 17316</strain>
    </source>
</reference>
<dbReference type="InterPro" id="IPR011991">
    <property type="entry name" value="ArsR-like_HTH"/>
</dbReference>
<dbReference type="SUPFAM" id="SSF46785">
    <property type="entry name" value="Winged helix' DNA-binding domain"/>
    <property type="match status" value="1"/>
</dbReference>
<feature type="domain" description="HTH marR-type" evidence="2">
    <location>
        <begin position="52"/>
        <end position="189"/>
    </location>
</feature>
<dbReference type="Pfam" id="PF12802">
    <property type="entry name" value="MarR_2"/>
    <property type="match status" value="1"/>
</dbReference>
<dbReference type="PANTHER" id="PTHR33164">
    <property type="entry name" value="TRANSCRIPTIONAL REGULATOR, MARR FAMILY"/>
    <property type="match status" value="1"/>
</dbReference>
<keyword evidence="4" id="KW-1185">Reference proteome</keyword>
<evidence type="ECO:0000313" key="3">
    <source>
        <dbReference type="EMBL" id="GAA4154156.1"/>
    </source>
</evidence>
<proteinExistence type="predicted"/>
<sequence>MSPPQQVGPTGDVPARAVSGGDASGGDASGAVPDAVPGGLPDAVPDAVPDDIVEIEQALSRVAHMLARHRLHDRTVAAAGVPVDRAAVPLLRLLADTGGPMRPGEPAARLAVEAPHVSRLVRRLEKAGYVERVPDARDRRAQPVRLRAEGRDAVERLRAVGRRWMHEALASWSEEERRRLAELVDPAGRDRRAPGS</sequence>
<feature type="region of interest" description="Disordered" evidence="1">
    <location>
        <begin position="1"/>
        <end position="44"/>
    </location>
</feature>
<dbReference type="RefSeq" id="WP_345024426.1">
    <property type="nucleotide sequence ID" value="NZ_BAABDO010000119.1"/>
</dbReference>
<dbReference type="InterPro" id="IPR000835">
    <property type="entry name" value="HTH_MarR-typ"/>
</dbReference>
<feature type="compositionally biased region" description="Low complexity" evidence="1">
    <location>
        <begin position="29"/>
        <end position="44"/>
    </location>
</feature>
<comment type="caution">
    <text evidence="3">The sequence shown here is derived from an EMBL/GenBank/DDBJ whole genome shotgun (WGS) entry which is preliminary data.</text>
</comment>
<evidence type="ECO:0000256" key="1">
    <source>
        <dbReference type="SAM" id="MobiDB-lite"/>
    </source>
</evidence>
<dbReference type="InterPro" id="IPR036388">
    <property type="entry name" value="WH-like_DNA-bd_sf"/>
</dbReference>
<dbReference type="InterPro" id="IPR036390">
    <property type="entry name" value="WH_DNA-bd_sf"/>
</dbReference>
<protein>
    <recommendedName>
        <fullName evidence="2">HTH marR-type domain-containing protein</fullName>
    </recommendedName>
</protein>
<gene>
    <name evidence="3" type="ORF">GCM10022416_53720</name>
</gene>
<dbReference type="EMBL" id="BAABDO010000119">
    <property type="protein sequence ID" value="GAA4154156.1"/>
    <property type="molecule type" value="Genomic_DNA"/>
</dbReference>
<name>A0ABP7ZDJ9_9ACTN</name>
<dbReference type="PRINTS" id="PR00598">
    <property type="entry name" value="HTHMARR"/>
</dbReference>